<name>A0A0R3U8M9_MESCO</name>
<dbReference type="Proteomes" id="UP000267029">
    <property type="component" value="Unassembled WGS sequence"/>
</dbReference>
<dbReference type="CDD" id="cd23659">
    <property type="entry name" value="USP_At3g01520-like"/>
    <property type="match status" value="1"/>
</dbReference>
<dbReference type="SUPFAM" id="SSF52402">
    <property type="entry name" value="Adenine nucleotide alpha hydrolases-like"/>
    <property type="match status" value="1"/>
</dbReference>
<proteinExistence type="predicted"/>
<keyword evidence="3" id="KW-1185">Reference proteome</keyword>
<dbReference type="WBParaSite" id="MCU_010562-RA">
    <property type="protein sequence ID" value="MCU_010562-RA"/>
    <property type="gene ID" value="MCU_010562"/>
</dbReference>
<evidence type="ECO:0000259" key="1">
    <source>
        <dbReference type="Pfam" id="PF00582"/>
    </source>
</evidence>
<evidence type="ECO:0000313" key="2">
    <source>
        <dbReference type="EMBL" id="VDD77243.1"/>
    </source>
</evidence>
<dbReference type="InterPro" id="IPR014729">
    <property type="entry name" value="Rossmann-like_a/b/a_fold"/>
</dbReference>
<accession>A0A0R3U8M9</accession>
<dbReference type="OrthoDB" id="843225at2759"/>
<gene>
    <name evidence="2" type="ORF">MCOS_LOCUS3246</name>
</gene>
<protein>
    <submittedName>
        <fullName evidence="4">Usp domain-containing protein</fullName>
    </submittedName>
</protein>
<reference evidence="2 3" key="1">
    <citation type="submission" date="2018-10" db="EMBL/GenBank/DDBJ databases">
        <authorList>
            <consortium name="Pathogen Informatics"/>
        </authorList>
    </citation>
    <scope>NUCLEOTIDE SEQUENCE [LARGE SCALE GENOMIC DNA]</scope>
</reference>
<sequence>MKSGEVDAVVEKRRILLFPVQEDPNSERVFRWYVEAFRRPVDELIILTIVEPCLQIGEIHEDELVGASDPLLEVAMMAGRRVVRRFMRWARELNLSCRGLVQLDTSPGPSIVRTAKERGVDAILMGSRGCSQRSEKQNVGNVAEYVLRNCPNISIAIVPGAGIGRRQRSDSLYKQFMENLF</sequence>
<dbReference type="Gene3D" id="3.40.50.620">
    <property type="entry name" value="HUPs"/>
    <property type="match status" value="1"/>
</dbReference>
<feature type="domain" description="UspA" evidence="1">
    <location>
        <begin position="14"/>
        <end position="151"/>
    </location>
</feature>
<dbReference type="InterPro" id="IPR006016">
    <property type="entry name" value="UspA"/>
</dbReference>
<organism evidence="4">
    <name type="scientific">Mesocestoides corti</name>
    <name type="common">Flatworm</name>
    <dbReference type="NCBI Taxonomy" id="53468"/>
    <lineage>
        <taxon>Eukaryota</taxon>
        <taxon>Metazoa</taxon>
        <taxon>Spiralia</taxon>
        <taxon>Lophotrochozoa</taxon>
        <taxon>Platyhelminthes</taxon>
        <taxon>Cestoda</taxon>
        <taxon>Eucestoda</taxon>
        <taxon>Cyclophyllidea</taxon>
        <taxon>Mesocestoididae</taxon>
        <taxon>Mesocestoides</taxon>
    </lineage>
</organism>
<dbReference type="PANTHER" id="PTHR46989">
    <property type="entry name" value="USP DOMAIN-CONTAINING PROTEIN"/>
    <property type="match status" value="1"/>
</dbReference>
<evidence type="ECO:0000313" key="3">
    <source>
        <dbReference type="Proteomes" id="UP000267029"/>
    </source>
</evidence>
<evidence type="ECO:0000313" key="4">
    <source>
        <dbReference type="WBParaSite" id="MCU_010562-RA"/>
    </source>
</evidence>
<dbReference type="STRING" id="53468.A0A0R3U8M9"/>
<dbReference type="Pfam" id="PF00582">
    <property type="entry name" value="Usp"/>
    <property type="match status" value="1"/>
</dbReference>
<reference evidence="4" key="2">
    <citation type="submission" date="2019-11" db="UniProtKB">
        <authorList>
            <consortium name="WormBaseParasite"/>
        </authorList>
    </citation>
    <scope>IDENTIFICATION</scope>
</reference>
<dbReference type="EMBL" id="UXSR01000694">
    <property type="protein sequence ID" value="VDD77243.1"/>
    <property type="molecule type" value="Genomic_DNA"/>
</dbReference>
<dbReference type="AlphaFoldDB" id="A0A0R3U8M9"/>
<dbReference type="PANTHER" id="PTHR46989:SF3">
    <property type="entry name" value="USPA DOMAIN-CONTAINING PROTEIN"/>
    <property type="match status" value="1"/>
</dbReference>